<reference evidence="2" key="1">
    <citation type="submission" date="2022-11" db="EMBL/GenBank/DDBJ databases">
        <authorList>
            <person name="Petersen C."/>
        </authorList>
    </citation>
    <scope>NUCLEOTIDE SEQUENCE</scope>
    <source>
        <strain evidence="2">IBT 22155</strain>
    </source>
</reference>
<proteinExistence type="predicted"/>
<feature type="compositionally biased region" description="Low complexity" evidence="1">
    <location>
        <begin position="9"/>
        <end position="20"/>
    </location>
</feature>
<comment type="caution">
    <text evidence="2">The sequence shown here is derived from an EMBL/GenBank/DDBJ whole genome shotgun (WGS) entry which is preliminary data.</text>
</comment>
<name>A0A9W9L072_9EURO</name>
<dbReference type="Proteomes" id="UP001149079">
    <property type="component" value="Unassembled WGS sequence"/>
</dbReference>
<evidence type="ECO:0000256" key="1">
    <source>
        <dbReference type="SAM" id="MobiDB-lite"/>
    </source>
</evidence>
<accession>A0A9W9L072</accession>
<dbReference type="OrthoDB" id="4646997at2759"/>
<evidence type="ECO:0000313" key="3">
    <source>
        <dbReference type="Proteomes" id="UP001149079"/>
    </source>
</evidence>
<evidence type="ECO:0000313" key="2">
    <source>
        <dbReference type="EMBL" id="KAJ5129801.1"/>
    </source>
</evidence>
<dbReference type="EMBL" id="JAPQKL010000005">
    <property type="protein sequence ID" value="KAJ5129801.1"/>
    <property type="molecule type" value="Genomic_DNA"/>
</dbReference>
<feature type="region of interest" description="Disordered" evidence="1">
    <location>
        <begin position="201"/>
        <end position="251"/>
    </location>
</feature>
<dbReference type="GeneID" id="81405754"/>
<sequence>MADPSELNSSTGSIQSAPASSSFPSAARLVHRLPALKQRLQEVAVARANDHVRQVAILVRWLDEGSNARHYVNTMASLMQGFVIEHETYVLRNTDRMPNWRLRRERVGHIIIIGDVSDHLFACRVLRTRARSDILPVLSEHLPSSLDLRSYPEIEKFLDGPTRSHLGLSEHHLVRDPTYGISLGQVWGALAIFEGSKKRRGIDSSKVPSEGNDNELEASLEQPRIRSEDEGEPSPKRRRHPRSPEDYTVRHTLYFAPPQDGAILPAVLEFRDAKSKLSAHTP</sequence>
<reference evidence="2" key="2">
    <citation type="journal article" date="2023" name="IMA Fungus">
        <title>Comparative genomic study of the Penicillium genus elucidates a diverse pangenome and 15 lateral gene transfer events.</title>
        <authorList>
            <person name="Petersen C."/>
            <person name="Sorensen T."/>
            <person name="Nielsen M.R."/>
            <person name="Sondergaard T.E."/>
            <person name="Sorensen J.L."/>
            <person name="Fitzpatrick D.A."/>
            <person name="Frisvad J.C."/>
            <person name="Nielsen K.L."/>
        </authorList>
    </citation>
    <scope>NUCLEOTIDE SEQUENCE</scope>
    <source>
        <strain evidence="2">IBT 22155</strain>
    </source>
</reference>
<organism evidence="2 3">
    <name type="scientific">Penicillium bovifimosum</name>
    <dbReference type="NCBI Taxonomy" id="126998"/>
    <lineage>
        <taxon>Eukaryota</taxon>
        <taxon>Fungi</taxon>
        <taxon>Dikarya</taxon>
        <taxon>Ascomycota</taxon>
        <taxon>Pezizomycotina</taxon>
        <taxon>Eurotiomycetes</taxon>
        <taxon>Eurotiomycetidae</taxon>
        <taxon>Eurotiales</taxon>
        <taxon>Aspergillaceae</taxon>
        <taxon>Penicillium</taxon>
    </lineage>
</organism>
<dbReference type="RefSeq" id="XP_056520180.1">
    <property type="nucleotide sequence ID" value="XM_056666584.1"/>
</dbReference>
<keyword evidence="3" id="KW-1185">Reference proteome</keyword>
<gene>
    <name evidence="2" type="ORF">N7515_005840</name>
</gene>
<feature type="region of interest" description="Disordered" evidence="1">
    <location>
        <begin position="1"/>
        <end position="20"/>
    </location>
</feature>
<dbReference type="AlphaFoldDB" id="A0A9W9L072"/>
<protein>
    <submittedName>
        <fullName evidence="2">Uncharacterized protein</fullName>
    </submittedName>
</protein>